<organism evidence="10 11">
    <name type="scientific">Stylophora pistillata</name>
    <name type="common">Smooth cauliflower coral</name>
    <dbReference type="NCBI Taxonomy" id="50429"/>
    <lineage>
        <taxon>Eukaryota</taxon>
        <taxon>Metazoa</taxon>
        <taxon>Cnidaria</taxon>
        <taxon>Anthozoa</taxon>
        <taxon>Hexacorallia</taxon>
        <taxon>Scleractinia</taxon>
        <taxon>Astrocoeniina</taxon>
        <taxon>Pocilloporidae</taxon>
        <taxon>Stylophora</taxon>
    </lineage>
</organism>
<evidence type="ECO:0000256" key="7">
    <source>
        <dbReference type="ARBA" id="ARBA00052347"/>
    </source>
</evidence>
<dbReference type="FunFam" id="3.90.226.10:FF:000007">
    <property type="entry name" value="Methylcrotonoyl-CoA carboxylase subunit beta"/>
    <property type="match status" value="1"/>
</dbReference>
<dbReference type="STRING" id="50429.A0A2B4SCK3"/>
<evidence type="ECO:0000313" key="11">
    <source>
        <dbReference type="Proteomes" id="UP000225706"/>
    </source>
</evidence>
<comment type="pathway">
    <text evidence="2">Amino-acid degradation; L-leucine degradation; (S)-3-hydroxy-3-methylglutaryl-CoA from 3-isovaleryl-CoA: step 2/3.</text>
</comment>
<dbReference type="GO" id="GO:0004485">
    <property type="term" value="F:methylcrotonoyl-CoA carboxylase activity"/>
    <property type="evidence" value="ECO:0007669"/>
    <property type="project" value="UniProtKB-EC"/>
</dbReference>
<keyword evidence="11" id="KW-1185">Reference proteome</keyword>
<accession>A0A2B4SCK3</accession>
<evidence type="ECO:0000256" key="5">
    <source>
        <dbReference type="ARBA" id="ARBA00031237"/>
    </source>
</evidence>
<dbReference type="PANTHER" id="PTHR22855:SF13">
    <property type="entry name" value="METHYLCROTONOYL-COA CARBOXYLASE BETA CHAIN, MITOCHONDRIAL"/>
    <property type="match status" value="1"/>
</dbReference>
<dbReference type="GO" id="GO:0005739">
    <property type="term" value="C:mitochondrion"/>
    <property type="evidence" value="ECO:0007669"/>
    <property type="project" value="TreeGrafter"/>
</dbReference>
<comment type="catalytic activity">
    <reaction evidence="7">
        <text>3-methylbut-2-enoyl-CoA + hydrogencarbonate + ATP = 3-methyl-(2E)-glutaconyl-CoA + ADP + phosphate + H(+)</text>
        <dbReference type="Rhea" id="RHEA:13589"/>
        <dbReference type="ChEBI" id="CHEBI:15378"/>
        <dbReference type="ChEBI" id="CHEBI:17544"/>
        <dbReference type="ChEBI" id="CHEBI:30616"/>
        <dbReference type="ChEBI" id="CHEBI:43474"/>
        <dbReference type="ChEBI" id="CHEBI:57344"/>
        <dbReference type="ChEBI" id="CHEBI:57346"/>
        <dbReference type="ChEBI" id="CHEBI:456216"/>
        <dbReference type="EC" id="6.4.1.4"/>
    </reaction>
</comment>
<dbReference type="GO" id="GO:1905202">
    <property type="term" value="C:methylcrotonoyl-CoA carboxylase complex"/>
    <property type="evidence" value="ECO:0007669"/>
    <property type="project" value="TreeGrafter"/>
</dbReference>
<dbReference type="AlphaFoldDB" id="A0A2B4SCK3"/>
<evidence type="ECO:0000256" key="2">
    <source>
        <dbReference type="ARBA" id="ARBA00025711"/>
    </source>
</evidence>
<dbReference type="OrthoDB" id="439921at2759"/>
<dbReference type="Proteomes" id="UP000225706">
    <property type="component" value="Unassembled WGS sequence"/>
</dbReference>
<evidence type="ECO:0000313" key="10">
    <source>
        <dbReference type="EMBL" id="PFX27106.1"/>
    </source>
</evidence>
<dbReference type="PANTHER" id="PTHR22855">
    <property type="entry name" value="ACETYL, PROPIONYL, PYRUVATE, AND GLUTACONYL CARBOXYLASE-RELATED"/>
    <property type="match status" value="1"/>
</dbReference>
<sequence>MRGLKILERSGRQVCQILTVQRCQYHDMSRACLIGTGAENFPEFEDNKAKMAAAVQDLERTISRIKQGGDEKARKRHTSKGKLLPRDRISCLLDPGSPFLELSQLAGHKLYGGEEVPAGGIITGIGRVSGVECMIVANDATVKGGTYYPITVKKHLRAQEIARENRLPCVYLVDSGGANLPRQAEVFPDKLHFGRIFYNQATMSSKGIAQIAVVLGSCTAGGAYVPAMADESIIVKQQGTIFLGGPPLVKAATGEEVSAEELGGADLHCKTSGVTDYHAVDDFHALQQTRQCIKNLNYQKTLPVHVPRELPKEPLYPADDLYGIVGDNLKKPFDVKEVIARIVDGSQFDEFKAMYGDTLVTGFAQIHGYPVGIIGNNGVLFSESALKGAHFIQLCCQRKIPLLFLQNITGFMVGKDYEAGGIAKNGAKMVTAVSCAQVPKITVIIGGSFGAGNYGMCGRAYSPRFLYMWPNARISVMGGEQAGTVLATITRDQRAREGKQLTAEEEKQIKAPIISRFEEEGHPYFSSARLWDDGVIDPIDTRTVLGLSLSAALNAPIGSFQRRQKTLNLATVAVMALVTMNYLRNDRMASKYSSRSGERNEKSRALLPCIDENEFLNQSTSYVRGSIPKSPWKRRIRVNSEPYVIDNSEVKGSVATVRSGEDAVDDATKAGKFSCNQKKLARRATLPVKYVSPNKDSLLSNAKTTRSRNATVKVKSKAPSPDVLDLSNEDVVHELTRRLYVSLGVSDKTPCQQLEIDQTDSKVEASSKQTRNKNACAMTEKSSERLPYVSKITSNLEVFYSKPASWKTLINSRHLCPKTRTKRCSAFQAKENKPVKEKPMLQSNEHQLTWPLKRSFDFTGQSTSVRRERGLSEPFFAFISHSHSRDMFRRSYDSHKSVTFAE</sequence>
<reference evidence="11" key="1">
    <citation type="journal article" date="2017" name="bioRxiv">
        <title>Comparative analysis of the genomes of Stylophora pistillata and Acropora digitifera provides evidence for extensive differences between species of corals.</title>
        <authorList>
            <person name="Voolstra C.R."/>
            <person name="Li Y."/>
            <person name="Liew Y.J."/>
            <person name="Baumgarten S."/>
            <person name="Zoccola D."/>
            <person name="Flot J.-F."/>
            <person name="Tambutte S."/>
            <person name="Allemand D."/>
            <person name="Aranda M."/>
        </authorList>
    </citation>
    <scope>NUCLEOTIDE SEQUENCE [LARGE SCALE GENOMIC DNA]</scope>
</reference>
<dbReference type="UniPathway" id="UPA00363">
    <property type="reaction ID" value="UER00861"/>
</dbReference>
<dbReference type="InterPro" id="IPR011763">
    <property type="entry name" value="COA_CT_C"/>
</dbReference>
<evidence type="ECO:0000256" key="4">
    <source>
        <dbReference type="ARBA" id="ARBA00031109"/>
    </source>
</evidence>
<comment type="similarity">
    <text evidence="1">Belongs to the AccD/PCCB family.</text>
</comment>
<dbReference type="EMBL" id="LSMT01000110">
    <property type="protein sequence ID" value="PFX27106.1"/>
    <property type="molecule type" value="Genomic_DNA"/>
</dbReference>
<dbReference type="SUPFAM" id="SSF52096">
    <property type="entry name" value="ClpP/crotonase"/>
    <property type="match status" value="2"/>
</dbReference>
<dbReference type="Pfam" id="PF01039">
    <property type="entry name" value="Carboxyl_trans"/>
    <property type="match status" value="1"/>
</dbReference>
<name>A0A2B4SCK3_STYPI</name>
<comment type="caution">
    <text evidence="10">The sequence shown here is derived from an EMBL/GenBank/DDBJ whole genome shotgun (WGS) entry which is preliminary data.</text>
</comment>
<gene>
    <name evidence="10" type="primary">Mccc2</name>
    <name evidence="10" type="ORF">AWC38_SpisGene8204</name>
</gene>
<evidence type="ECO:0000256" key="1">
    <source>
        <dbReference type="ARBA" id="ARBA00006102"/>
    </source>
</evidence>
<dbReference type="InterPro" id="IPR011762">
    <property type="entry name" value="COA_CT_N"/>
</dbReference>
<protein>
    <recommendedName>
        <fullName evidence="3">methylcrotonoyl-CoA carboxylase</fullName>
        <ecNumber evidence="3">6.4.1.4</ecNumber>
    </recommendedName>
    <alternativeName>
        <fullName evidence="6">3-methylcrotonyl-CoA carboxylase 2</fullName>
    </alternativeName>
    <alternativeName>
        <fullName evidence="4">3-methylcrotonyl-CoA carboxylase non-biotin-containing subunit</fullName>
    </alternativeName>
    <alternativeName>
        <fullName evidence="5">3-methylcrotonyl-CoA:carbon dioxide ligase subunit beta</fullName>
    </alternativeName>
</protein>
<dbReference type="InterPro" id="IPR034733">
    <property type="entry name" value="AcCoA_carboxyl_beta"/>
</dbReference>
<dbReference type="GO" id="GO:0006552">
    <property type="term" value="P:L-leucine catabolic process"/>
    <property type="evidence" value="ECO:0007669"/>
    <property type="project" value="UniProtKB-UniPathway"/>
</dbReference>
<dbReference type="FunFam" id="3.90.226.10:FF:000004">
    <property type="entry name" value="Methylcrotonoyl-CoA carboxylase beta chain"/>
    <property type="match status" value="1"/>
</dbReference>
<dbReference type="PROSITE" id="PS50989">
    <property type="entry name" value="COA_CT_CTER"/>
    <property type="match status" value="1"/>
</dbReference>
<dbReference type="InterPro" id="IPR029045">
    <property type="entry name" value="ClpP/crotonase-like_dom_sf"/>
</dbReference>
<feature type="domain" description="CoA carboxyltransferase N-terminal" evidence="8">
    <location>
        <begin position="51"/>
        <end position="308"/>
    </location>
</feature>
<dbReference type="Gene3D" id="3.90.226.10">
    <property type="entry name" value="2-enoyl-CoA Hydratase, Chain A, domain 1"/>
    <property type="match status" value="2"/>
</dbReference>
<feature type="domain" description="CoA carboxyltransferase C-terminal" evidence="9">
    <location>
        <begin position="313"/>
        <end position="559"/>
    </location>
</feature>
<dbReference type="EC" id="6.4.1.4" evidence="3"/>
<evidence type="ECO:0000259" key="9">
    <source>
        <dbReference type="PROSITE" id="PS50989"/>
    </source>
</evidence>
<dbReference type="PROSITE" id="PS50980">
    <property type="entry name" value="COA_CT_NTER"/>
    <property type="match status" value="1"/>
</dbReference>
<dbReference type="InterPro" id="IPR045190">
    <property type="entry name" value="MCCB/AccD1-like"/>
</dbReference>
<evidence type="ECO:0000259" key="8">
    <source>
        <dbReference type="PROSITE" id="PS50980"/>
    </source>
</evidence>
<proteinExistence type="inferred from homology"/>
<evidence type="ECO:0000256" key="6">
    <source>
        <dbReference type="ARBA" id="ARBA00031404"/>
    </source>
</evidence>
<evidence type="ECO:0000256" key="3">
    <source>
        <dbReference type="ARBA" id="ARBA00026116"/>
    </source>
</evidence>